<proteinExistence type="predicted"/>
<dbReference type="Proteomes" id="UP000008063">
    <property type="component" value="Unassembled WGS sequence"/>
</dbReference>
<dbReference type="HOGENOM" id="CLU_1225428_0_0_1"/>
<sequence length="226" mass="25945">MPVILLELIIPLISQLVEQLACIQKVPGSIPGLVIIQFYHMYDDKMRTNTAIKAGTKQRILALKEEIQALKSGVLKTKSINSWVNQGCGIWCLVSLLDSISDMVAEHNWQIYEQGDEEDLVQPQDYSENEYDWSNAIIKEQICDHHPKYLVTAKLWPTFMYVDYKYNPEDNEKGLFQSTLLLRLCFALSSVGSWRVEGGDFNYQQFYNNIPNFFKMPPGPTSKAKI</sequence>
<dbReference type="STRING" id="936435.F8PHP7"/>
<name>F8PHP7_SERL3</name>
<evidence type="ECO:0000313" key="2">
    <source>
        <dbReference type="EMBL" id="EGO05044.1"/>
    </source>
</evidence>
<dbReference type="Pfam" id="PF20414">
    <property type="entry name" value="DUF6698"/>
    <property type="match status" value="2"/>
</dbReference>
<dbReference type="InParanoid" id="F8PHP7"/>
<gene>
    <name evidence="2" type="ORF">SERLA73DRAFT_149321</name>
</gene>
<accession>F8PHP7</accession>
<dbReference type="eggNOG" id="ENOG502SQYC">
    <property type="taxonomic scope" value="Eukaryota"/>
</dbReference>
<protein>
    <submittedName>
        <fullName evidence="2">Uncharacterized protein</fullName>
    </submittedName>
</protein>
<dbReference type="OrthoDB" id="2662502at2759"/>
<reference evidence="3" key="1">
    <citation type="journal article" date="2011" name="Science">
        <title>The plant cell wall-decomposing machinery underlies the functional diversity of forest fungi.</title>
        <authorList>
            <person name="Eastwood D.C."/>
            <person name="Floudas D."/>
            <person name="Binder M."/>
            <person name="Majcherczyk A."/>
            <person name="Schneider P."/>
            <person name="Aerts A."/>
            <person name="Asiegbu F.O."/>
            <person name="Baker S.E."/>
            <person name="Barry K."/>
            <person name="Bendiksby M."/>
            <person name="Blumentritt M."/>
            <person name="Coutinho P.M."/>
            <person name="Cullen D."/>
            <person name="de Vries R.P."/>
            <person name="Gathman A."/>
            <person name="Goodell B."/>
            <person name="Henrissat B."/>
            <person name="Ihrmark K."/>
            <person name="Kauserud H."/>
            <person name="Kohler A."/>
            <person name="LaButti K."/>
            <person name="Lapidus A."/>
            <person name="Lavin J.L."/>
            <person name="Lee Y.-H."/>
            <person name="Lindquist E."/>
            <person name="Lilly W."/>
            <person name="Lucas S."/>
            <person name="Morin E."/>
            <person name="Murat C."/>
            <person name="Oguiza J.A."/>
            <person name="Park J."/>
            <person name="Pisabarro A.G."/>
            <person name="Riley R."/>
            <person name="Rosling A."/>
            <person name="Salamov A."/>
            <person name="Schmidt O."/>
            <person name="Schmutz J."/>
            <person name="Skrede I."/>
            <person name="Stenlid J."/>
            <person name="Wiebenga A."/>
            <person name="Xie X."/>
            <person name="Kuees U."/>
            <person name="Hibbett D.S."/>
            <person name="Hoffmeister D."/>
            <person name="Hoegberg N."/>
            <person name="Martin F."/>
            <person name="Grigoriev I.V."/>
            <person name="Watkinson S.C."/>
        </authorList>
    </citation>
    <scope>NUCLEOTIDE SEQUENCE [LARGE SCALE GENOMIC DNA]</scope>
    <source>
        <strain evidence="3">strain S7.3</strain>
    </source>
</reference>
<dbReference type="InterPro" id="IPR046521">
    <property type="entry name" value="DUF6698"/>
</dbReference>
<keyword evidence="1" id="KW-0732">Signal</keyword>
<dbReference type="AntiFam" id="ANF00010">
    <property type="entry name" value="tRNA translation"/>
</dbReference>
<dbReference type="EMBL" id="GL945474">
    <property type="protein sequence ID" value="EGO05044.1"/>
    <property type="molecule type" value="Genomic_DNA"/>
</dbReference>
<feature type="signal peptide" evidence="1">
    <location>
        <begin position="1"/>
        <end position="19"/>
    </location>
</feature>
<evidence type="ECO:0000313" key="3">
    <source>
        <dbReference type="Proteomes" id="UP000008063"/>
    </source>
</evidence>
<keyword evidence="3" id="KW-1185">Reference proteome</keyword>
<evidence type="ECO:0000256" key="1">
    <source>
        <dbReference type="SAM" id="SignalP"/>
    </source>
</evidence>
<feature type="chain" id="PRO_5003376538" evidence="1">
    <location>
        <begin position="20"/>
        <end position="226"/>
    </location>
</feature>
<dbReference type="AlphaFoldDB" id="F8PHP7"/>
<organism evidence="3">
    <name type="scientific">Serpula lacrymans var. lacrymans (strain S7.3)</name>
    <name type="common">Dry rot fungus</name>
    <dbReference type="NCBI Taxonomy" id="936435"/>
    <lineage>
        <taxon>Eukaryota</taxon>
        <taxon>Fungi</taxon>
        <taxon>Dikarya</taxon>
        <taxon>Basidiomycota</taxon>
        <taxon>Agaricomycotina</taxon>
        <taxon>Agaricomycetes</taxon>
        <taxon>Agaricomycetidae</taxon>
        <taxon>Boletales</taxon>
        <taxon>Coniophorineae</taxon>
        <taxon>Serpulaceae</taxon>
        <taxon>Serpula</taxon>
    </lineage>
</organism>